<dbReference type="Proteomes" id="UP001285908">
    <property type="component" value="Unassembled WGS sequence"/>
</dbReference>
<gene>
    <name evidence="1" type="ORF">B0T23DRAFT_314724</name>
</gene>
<evidence type="ECO:0000313" key="1">
    <source>
        <dbReference type="EMBL" id="KAK3494256.1"/>
    </source>
</evidence>
<dbReference type="EMBL" id="JAULSX010000003">
    <property type="protein sequence ID" value="KAK3494256.1"/>
    <property type="molecule type" value="Genomic_DNA"/>
</dbReference>
<comment type="caution">
    <text evidence="1">The sequence shown here is derived from an EMBL/GenBank/DDBJ whole genome shotgun (WGS) entry which is preliminary data.</text>
</comment>
<proteinExistence type="predicted"/>
<protein>
    <submittedName>
        <fullName evidence="1">Uncharacterized protein</fullName>
    </submittedName>
</protein>
<evidence type="ECO:0000313" key="2">
    <source>
        <dbReference type="Proteomes" id="UP001285908"/>
    </source>
</evidence>
<organism evidence="1 2">
    <name type="scientific">Neurospora hispaniola</name>
    <dbReference type="NCBI Taxonomy" id="588809"/>
    <lineage>
        <taxon>Eukaryota</taxon>
        <taxon>Fungi</taxon>
        <taxon>Dikarya</taxon>
        <taxon>Ascomycota</taxon>
        <taxon>Pezizomycotina</taxon>
        <taxon>Sordariomycetes</taxon>
        <taxon>Sordariomycetidae</taxon>
        <taxon>Sordariales</taxon>
        <taxon>Sordariaceae</taxon>
        <taxon>Neurospora</taxon>
    </lineage>
</organism>
<accession>A0AAJ0I959</accession>
<dbReference type="AlphaFoldDB" id="A0AAJ0I959"/>
<reference evidence="1 2" key="1">
    <citation type="journal article" date="2023" name="Mol. Phylogenet. Evol.">
        <title>Genome-scale phylogeny and comparative genomics of the fungal order Sordariales.</title>
        <authorList>
            <person name="Hensen N."/>
            <person name="Bonometti L."/>
            <person name="Westerberg I."/>
            <person name="Brannstrom I.O."/>
            <person name="Guillou S."/>
            <person name="Cros-Aarteil S."/>
            <person name="Calhoun S."/>
            <person name="Haridas S."/>
            <person name="Kuo A."/>
            <person name="Mondo S."/>
            <person name="Pangilinan J."/>
            <person name="Riley R."/>
            <person name="LaButti K."/>
            <person name="Andreopoulos B."/>
            <person name="Lipzen A."/>
            <person name="Chen C."/>
            <person name="Yan M."/>
            <person name="Daum C."/>
            <person name="Ng V."/>
            <person name="Clum A."/>
            <person name="Steindorff A."/>
            <person name="Ohm R.A."/>
            <person name="Martin F."/>
            <person name="Silar P."/>
            <person name="Natvig D.O."/>
            <person name="Lalanne C."/>
            <person name="Gautier V."/>
            <person name="Ament-Velasquez S.L."/>
            <person name="Kruys A."/>
            <person name="Hutchinson M.I."/>
            <person name="Powell A.J."/>
            <person name="Barry K."/>
            <person name="Miller A.N."/>
            <person name="Grigoriev I.V."/>
            <person name="Debuchy R."/>
            <person name="Gladieux P."/>
            <person name="Hiltunen Thoren M."/>
            <person name="Johannesson H."/>
        </authorList>
    </citation>
    <scope>NUCLEOTIDE SEQUENCE [LARGE SCALE GENOMIC DNA]</scope>
    <source>
        <strain evidence="1 2">FGSC 10403</strain>
    </source>
</reference>
<dbReference type="GeneID" id="87872446"/>
<sequence>MDNEAWFPLKQTHYPPPSIPSMKTGHPTGPISIGHIIPDLLHLDNVINCNGFEPFPPHMDIFTAHYEQCHFGDRLNSEFVVQAKAEAPIKNIIPGVDVTGSAGLHHTNIVSDRWEYDSVVEYVVYPTRQYIDRCLESKEVAAYIQKSKKLLGGWCVYLVTGIMVARGGGKNVTSEEKGAGVFGNVGLEVPLIVEAGPGVKRNMTRQTTWGTSQTDDFVWAVRLAKITKSGLHSDWKMETVFGKTSFRGQKAIF</sequence>
<keyword evidence="2" id="KW-1185">Reference proteome</keyword>
<dbReference type="RefSeq" id="XP_062693685.1">
    <property type="nucleotide sequence ID" value="XM_062834824.1"/>
</dbReference>
<name>A0AAJ0I959_9PEZI</name>